<feature type="compositionally biased region" description="Low complexity" evidence="1">
    <location>
        <begin position="462"/>
        <end position="479"/>
    </location>
</feature>
<feature type="compositionally biased region" description="Low complexity" evidence="1">
    <location>
        <begin position="183"/>
        <end position="196"/>
    </location>
</feature>
<feature type="compositionally biased region" description="Low complexity" evidence="1">
    <location>
        <begin position="99"/>
        <end position="119"/>
    </location>
</feature>
<evidence type="ECO:0000256" key="1">
    <source>
        <dbReference type="SAM" id="MobiDB-lite"/>
    </source>
</evidence>
<dbReference type="PANTHER" id="PTHR24149:SF14">
    <property type="entry name" value="ANKYRIN REPEAT DOMAIN 12"/>
    <property type="match status" value="1"/>
</dbReference>
<dbReference type="VEuPathDB" id="VectorBase:PPAI000087"/>
<sequence length="798" mass="82647">MKKPTGQEAKKGPSDDVTMSEDASSGASSTPGRSTPSQKMEEDVYEFKTTPKDSTSGGSSSDDGAGSGKVDLGGKSGAGDKVTAEEKSTTEDVSGSAPNSGNVTVSVSTASGGASTAQNVSGIQKRPYQDMEVTDEVVDDETKRKKRKDSENLTKETPAGKAGTPVRMPQRQEKSAKPVGSAPKSTTQPQTKPTSSIERKSPCASPKPQVPQVATGGAGVATIGLSGSNPTNLPNVQGSSAGKQSESESEIDESTSKAQSGIGGGDSSNFSASGPKVPPLKIVIPQQNSSTDQEAGLRNGKNASARNHPALPYVVASGNNSNEATMDKESSSSRCTSPADASASGGGKPAAGDDKKPFGGQSGNSGALAGATGGNPGASGAPSGSGDDRAQPRVLRSSHRTGGNSGGSGSQAADRGSNNSSPQMQNSASPSPAPPVNAGALESGGGNASNGSNGGIGGSIGGVNASSSAGGIANGGTSSPTNATTSVSGSASETDGGGNAPSPSSATSSTSSSTVQSQNTVELHPRKRKIRASKDDNKTVTNSNSGNIVGGGAAAGDQQESVSSTEVHPHDQPITNCYQMYLNIRKQIERRQKGLFLVQPKPPQGFKDYLMNRCTYVLAGKTSTEPTVNYPASIPGAMKEVFAGQEKERHRLKMQHVVEKEKLVLAVEQEILRVHGRAARALANQSLPFSVCTILKDEEVYNMLTPEQEEKDRNARSRYNGRLFLSWLQDVDDKWEKIKEAMLLRHHNEAESLHAVQKMEWESKMEELSLCDFKAKPVIDDLHVPMVHVSDDFDLLPP</sequence>
<proteinExistence type="predicted"/>
<dbReference type="GO" id="GO:0005654">
    <property type="term" value="C:nucleoplasm"/>
    <property type="evidence" value="ECO:0007669"/>
    <property type="project" value="TreeGrafter"/>
</dbReference>
<keyword evidence="3" id="KW-1185">Reference proteome</keyword>
<dbReference type="EnsemblMetazoa" id="PPAI000087-RA">
    <property type="protein sequence ID" value="PPAI000087-PA"/>
    <property type="gene ID" value="PPAI000087"/>
</dbReference>
<feature type="compositionally biased region" description="Gly residues" evidence="1">
    <location>
        <begin position="442"/>
        <end position="461"/>
    </location>
</feature>
<reference evidence="2" key="1">
    <citation type="submission" date="2022-08" db="UniProtKB">
        <authorList>
            <consortium name="EnsemblMetazoa"/>
        </authorList>
    </citation>
    <scope>IDENTIFICATION</scope>
    <source>
        <strain evidence="2">Israel</strain>
    </source>
</reference>
<evidence type="ECO:0000313" key="2">
    <source>
        <dbReference type="EnsemblMetazoa" id="PPAI000087-PA"/>
    </source>
</evidence>
<dbReference type="InterPro" id="IPR053210">
    <property type="entry name" value="ANKRD12"/>
</dbReference>
<feature type="compositionally biased region" description="Polar residues" evidence="1">
    <location>
        <begin position="225"/>
        <end position="244"/>
    </location>
</feature>
<feature type="region of interest" description="Disordered" evidence="1">
    <location>
        <begin position="1"/>
        <end position="572"/>
    </location>
</feature>
<dbReference type="Proteomes" id="UP000092462">
    <property type="component" value="Unassembled WGS sequence"/>
</dbReference>
<organism evidence="2 3">
    <name type="scientific">Phlebotomus papatasi</name>
    <name type="common">Sandfly</name>
    <dbReference type="NCBI Taxonomy" id="29031"/>
    <lineage>
        <taxon>Eukaryota</taxon>
        <taxon>Metazoa</taxon>
        <taxon>Ecdysozoa</taxon>
        <taxon>Arthropoda</taxon>
        <taxon>Hexapoda</taxon>
        <taxon>Insecta</taxon>
        <taxon>Pterygota</taxon>
        <taxon>Neoptera</taxon>
        <taxon>Endopterygota</taxon>
        <taxon>Diptera</taxon>
        <taxon>Nematocera</taxon>
        <taxon>Psychodoidea</taxon>
        <taxon>Psychodidae</taxon>
        <taxon>Phlebotomus</taxon>
        <taxon>Phlebotomus</taxon>
    </lineage>
</organism>
<evidence type="ECO:0008006" key="4">
    <source>
        <dbReference type="Google" id="ProtNLM"/>
    </source>
</evidence>
<evidence type="ECO:0000313" key="3">
    <source>
        <dbReference type="Proteomes" id="UP000092462"/>
    </source>
</evidence>
<feature type="compositionally biased region" description="Polar residues" evidence="1">
    <location>
        <begin position="480"/>
        <end position="493"/>
    </location>
</feature>
<dbReference type="PANTHER" id="PTHR24149">
    <property type="entry name" value="ANKYRIN REPEAT DOMAIN-CONTAINING PROTEIN 12"/>
    <property type="match status" value="1"/>
</dbReference>
<dbReference type="EMBL" id="AJVK01001987">
    <property type="status" value="NOT_ANNOTATED_CDS"/>
    <property type="molecule type" value="Genomic_DNA"/>
</dbReference>
<feature type="compositionally biased region" description="Low complexity" evidence="1">
    <location>
        <begin position="416"/>
        <end position="441"/>
    </location>
</feature>
<feature type="compositionally biased region" description="Low complexity" evidence="1">
    <location>
        <begin position="52"/>
        <end position="64"/>
    </location>
</feature>
<feature type="compositionally biased region" description="Basic and acidic residues" evidence="1">
    <location>
        <begin position="140"/>
        <end position="154"/>
    </location>
</feature>
<dbReference type="VEuPathDB" id="VectorBase:PPAPM1_001488"/>
<name>A0A1B0CYL1_PHLPP</name>
<accession>A0A1B0CYL1</accession>
<feature type="compositionally biased region" description="Basic and acidic residues" evidence="1">
    <location>
        <begin position="39"/>
        <end position="51"/>
    </location>
</feature>
<protein>
    <recommendedName>
        <fullName evidence="4">Ankyrin repeat domain-containing protein 12</fullName>
    </recommendedName>
</protein>
<feature type="compositionally biased region" description="Polar residues" evidence="1">
    <location>
        <begin position="21"/>
        <end position="38"/>
    </location>
</feature>
<feature type="compositionally biased region" description="Low complexity" evidence="1">
    <location>
        <begin position="500"/>
        <end position="521"/>
    </location>
</feature>
<dbReference type="AlphaFoldDB" id="A0A1B0CYL1"/>
<dbReference type="EMBL" id="AJVK01001988">
    <property type="status" value="NOT_ANNOTATED_CDS"/>
    <property type="molecule type" value="Genomic_DNA"/>
</dbReference>